<sequence length="503" mass="57832">MKILFACYFELPHYGGLGRYVDTLRSELEAHGHQVDVLSHHPGMQQIYKFSYVPDTFGWTLRGRQIDKSTNSHDGRVTIKDVIDHQVWKYFEDNLPHVDPSIRWREIERYTFEIAAALHDVRGYDLIHTHDILSTRALWRVKPKNVPLVATIHGILATEYVNAGEITTRDSLRWQYAVAEEYYGHLSSDATIVPTNWQKTQLSKYYQVPSEKINVIPYGMNLYPFLQQLEYDPYPPLTETKPSDDKTIIVCPARLVPEKDHQTLIEALAQIHDTRDDFECWLIGDGHLRYELELQAKRLGVRDRIVFFGARWDVPAFLRLSDIVVLPSIQDMHPYTLMEAQVAGKPCVASNAGGIPEVVRDRQTGLIFEMGNSRQLANHLMELMDDPRLAYTLGQNAKKWATVQYASATLFERTMKIYEQVLAGKLSSQTFPIPEPNLTGEYGLVKSRQPDNDHSNANLFKFSLDHTKLDDIKDWRPVRKRTSVEYAIPDPAFIQVLASHKQA</sequence>
<comment type="caution">
    <text evidence="3">The sequence shown here is derived from an EMBL/GenBank/DDBJ whole genome shotgun (WGS) entry which is preliminary data.</text>
</comment>
<dbReference type="Gene3D" id="3.40.50.2000">
    <property type="entry name" value="Glycogen Phosphorylase B"/>
    <property type="match status" value="2"/>
</dbReference>
<evidence type="ECO:0000259" key="1">
    <source>
        <dbReference type="Pfam" id="PF00534"/>
    </source>
</evidence>
<feature type="domain" description="Glycosyl transferase family 1" evidence="1">
    <location>
        <begin position="242"/>
        <end position="400"/>
    </location>
</feature>
<organism evidence="3 4">
    <name type="scientific">Alicyclobacillus cycloheptanicus</name>
    <dbReference type="NCBI Taxonomy" id="1457"/>
    <lineage>
        <taxon>Bacteria</taxon>
        <taxon>Bacillati</taxon>
        <taxon>Bacillota</taxon>
        <taxon>Bacilli</taxon>
        <taxon>Bacillales</taxon>
        <taxon>Alicyclobacillaceae</taxon>
        <taxon>Alicyclobacillus</taxon>
    </lineage>
</organism>
<dbReference type="EMBL" id="JAUSTP010000025">
    <property type="protein sequence ID" value="MDQ0190827.1"/>
    <property type="molecule type" value="Genomic_DNA"/>
</dbReference>
<dbReference type="Pfam" id="PF13439">
    <property type="entry name" value="Glyco_transf_4"/>
    <property type="match status" value="1"/>
</dbReference>
<dbReference type="InterPro" id="IPR001296">
    <property type="entry name" value="Glyco_trans_1"/>
</dbReference>
<evidence type="ECO:0000259" key="2">
    <source>
        <dbReference type="Pfam" id="PF13439"/>
    </source>
</evidence>
<keyword evidence="4" id="KW-1185">Reference proteome</keyword>
<evidence type="ECO:0000313" key="4">
    <source>
        <dbReference type="Proteomes" id="UP001232973"/>
    </source>
</evidence>
<accession>A0ABT9XKK0</accession>
<dbReference type="Proteomes" id="UP001232973">
    <property type="component" value="Unassembled WGS sequence"/>
</dbReference>
<feature type="domain" description="Glycosyltransferase subfamily 4-like N-terminal" evidence="2">
    <location>
        <begin position="14"/>
        <end position="222"/>
    </location>
</feature>
<dbReference type="Pfam" id="PF00534">
    <property type="entry name" value="Glycos_transf_1"/>
    <property type="match status" value="1"/>
</dbReference>
<proteinExistence type="predicted"/>
<dbReference type="PANTHER" id="PTHR12526">
    <property type="entry name" value="GLYCOSYLTRANSFERASE"/>
    <property type="match status" value="1"/>
</dbReference>
<evidence type="ECO:0000313" key="3">
    <source>
        <dbReference type="EMBL" id="MDQ0190827.1"/>
    </source>
</evidence>
<reference evidence="3 4" key="1">
    <citation type="submission" date="2023-07" db="EMBL/GenBank/DDBJ databases">
        <title>Genomic Encyclopedia of Type Strains, Phase IV (KMG-IV): sequencing the most valuable type-strain genomes for metagenomic binning, comparative biology and taxonomic classification.</title>
        <authorList>
            <person name="Goeker M."/>
        </authorList>
    </citation>
    <scope>NUCLEOTIDE SEQUENCE [LARGE SCALE GENOMIC DNA]</scope>
    <source>
        <strain evidence="3 4">DSM 4006</strain>
    </source>
</reference>
<dbReference type="PANTHER" id="PTHR12526:SF638">
    <property type="entry name" value="SPORE COAT PROTEIN SA"/>
    <property type="match status" value="1"/>
</dbReference>
<dbReference type="RefSeq" id="WP_274456209.1">
    <property type="nucleotide sequence ID" value="NZ_CP067097.1"/>
</dbReference>
<gene>
    <name evidence="3" type="ORF">J2S03_002694</name>
</gene>
<protein>
    <submittedName>
        <fullName evidence="3">Glycosyltransferase involved in cell wall biosynthesis</fullName>
    </submittedName>
</protein>
<dbReference type="CDD" id="cd03801">
    <property type="entry name" value="GT4_PimA-like"/>
    <property type="match status" value="1"/>
</dbReference>
<dbReference type="InterPro" id="IPR028098">
    <property type="entry name" value="Glyco_trans_4-like_N"/>
</dbReference>
<dbReference type="SUPFAM" id="SSF53756">
    <property type="entry name" value="UDP-Glycosyltransferase/glycogen phosphorylase"/>
    <property type="match status" value="1"/>
</dbReference>
<name>A0ABT9XKK0_9BACL</name>